<keyword evidence="3" id="KW-1185">Reference proteome</keyword>
<proteinExistence type="predicted"/>
<name>A0A8H7W667_9HELO</name>
<comment type="caution">
    <text evidence="2">The sequence shown here is derived from an EMBL/GenBank/DDBJ whole genome shotgun (WGS) entry which is preliminary data.</text>
</comment>
<dbReference type="OrthoDB" id="4179303at2759"/>
<feature type="region of interest" description="Disordered" evidence="1">
    <location>
        <begin position="533"/>
        <end position="622"/>
    </location>
</feature>
<dbReference type="AlphaFoldDB" id="A0A8H7W667"/>
<dbReference type="Proteomes" id="UP000664132">
    <property type="component" value="Unassembled WGS sequence"/>
</dbReference>
<evidence type="ECO:0000313" key="2">
    <source>
        <dbReference type="EMBL" id="KAG4416817.1"/>
    </source>
</evidence>
<reference evidence="2" key="1">
    <citation type="submission" date="2021-02" db="EMBL/GenBank/DDBJ databases">
        <title>Genome sequence Cadophora malorum strain M34.</title>
        <authorList>
            <person name="Stefanovic E."/>
            <person name="Vu D."/>
            <person name="Scully C."/>
            <person name="Dijksterhuis J."/>
            <person name="Roader J."/>
            <person name="Houbraken J."/>
        </authorList>
    </citation>
    <scope>NUCLEOTIDE SEQUENCE</scope>
    <source>
        <strain evidence="2">M34</strain>
    </source>
</reference>
<accession>A0A8H7W667</accession>
<dbReference type="SUPFAM" id="SSF52047">
    <property type="entry name" value="RNI-like"/>
    <property type="match status" value="1"/>
</dbReference>
<evidence type="ECO:0000313" key="3">
    <source>
        <dbReference type="Proteomes" id="UP000664132"/>
    </source>
</evidence>
<organism evidence="2 3">
    <name type="scientific">Cadophora malorum</name>
    <dbReference type="NCBI Taxonomy" id="108018"/>
    <lineage>
        <taxon>Eukaryota</taxon>
        <taxon>Fungi</taxon>
        <taxon>Dikarya</taxon>
        <taxon>Ascomycota</taxon>
        <taxon>Pezizomycotina</taxon>
        <taxon>Leotiomycetes</taxon>
        <taxon>Helotiales</taxon>
        <taxon>Ploettnerulaceae</taxon>
        <taxon>Cadophora</taxon>
    </lineage>
</organism>
<dbReference type="EMBL" id="JAFJYH010000174">
    <property type="protein sequence ID" value="KAG4416817.1"/>
    <property type="molecule type" value="Genomic_DNA"/>
</dbReference>
<sequence length="674" mass="77559">MEQQYATAPRPVREVIEYLDDYPSPPRSIVARTIFQYLIDGNRTHRRTVDGKLEDRGAVLATWSSDDRRNVISFMHVDKCFYAAGREGLNNIFPNELPKPDWMNANCRILNMPEEVWSKIYKLLGYNKENLLPLWKRASLSVESFASAPPQPHDLDTGNSHISKFRLVCKRWAEIGLKNQFARVQIRFSNRDFPRLRRLARWKQAASHVKQFSYIVPRFYSKDAYQFEELLQHFNVASTSSQISERRQAPTDSQNRVAEHYRRQIFNAMLKAREQRRIINEEVDQNALRVAMKAFIHLKQIRVMRVVDPVDGGWAIFLQNNPIYADTRTDSEWTAASDHALSTLYAAVRRSGSPFVRFSSRFMEPSMPISLTNALFNQVGGIARQLISIELQFVDDTDPNERLAALSPLFRILFKSAIHLESFHIGCNRQISVPLAVVFHNVHFENLNHIGLSKWQLDWEDLLRLLERHQRLKSLRLRGIILKRSSLEEANWEKVLRFIRLNLRWLEWLSLRDIGYEDMPTFGGMHPLAPFHQPHYNGSESDLDNDPNDWDSSEVEDDDDSDSDETPNQIHAAQHPSAQDIDITNDTESENEGSEDEAMDDYEGSIRSTTGPGDDEDHHSDLGSVHNEVVPIVDARPGQCACEHGFALDNIGDNGISVTKDQSFRLTGGHMNWV</sequence>
<evidence type="ECO:0000256" key="1">
    <source>
        <dbReference type="SAM" id="MobiDB-lite"/>
    </source>
</evidence>
<protein>
    <submittedName>
        <fullName evidence="2">Uncharacterized protein</fullName>
    </submittedName>
</protein>
<feature type="compositionally biased region" description="Acidic residues" evidence="1">
    <location>
        <begin position="541"/>
        <end position="565"/>
    </location>
</feature>
<feature type="compositionally biased region" description="Acidic residues" evidence="1">
    <location>
        <begin position="583"/>
        <end position="603"/>
    </location>
</feature>
<gene>
    <name evidence="2" type="ORF">IFR04_010072</name>
</gene>